<dbReference type="Proteomes" id="UP000735302">
    <property type="component" value="Unassembled WGS sequence"/>
</dbReference>
<sequence length="159" mass="17615">MSSTGWTDAPTKLPKLLNFVDRKDNLDRWLTRCEIFAEMSQLPLQKWASLLSANLTERALGCYGRLPQAQALNYEKPLSEESGGRSDSDSTTRGRREDCAARAGSALEMTANLHNEIKDWNASAGERKSSTGCKELPRAGRSKDDEGSPCAYPAKGYRR</sequence>
<feature type="compositionally biased region" description="Basic and acidic residues" evidence="1">
    <location>
        <begin position="118"/>
        <end position="146"/>
    </location>
</feature>
<feature type="region of interest" description="Disordered" evidence="1">
    <location>
        <begin position="73"/>
        <end position="101"/>
    </location>
</feature>
<protein>
    <submittedName>
        <fullName evidence="2">Uncharacterized protein</fullName>
    </submittedName>
</protein>
<reference evidence="2 3" key="1">
    <citation type="journal article" date="2021" name="Elife">
        <title>Chloroplast acquisition without the gene transfer in kleptoplastic sea slugs, Plakobranchus ocellatus.</title>
        <authorList>
            <person name="Maeda T."/>
            <person name="Takahashi S."/>
            <person name="Yoshida T."/>
            <person name="Shimamura S."/>
            <person name="Takaki Y."/>
            <person name="Nagai Y."/>
            <person name="Toyoda A."/>
            <person name="Suzuki Y."/>
            <person name="Arimoto A."/>
            <person name="Ishii H."/>
            <person name="Satoh N."/>
            <person name="Nishiyama T."/>
            <person name="Hasebe M."/>
            <person name="Maruyama T."/>
            <person name="Minagawa J."/>
            <person name="Obokata J."/>
            <person name="Shigenobu S."/>
        </authorList>
    </citation>
    <scope>NUCLEOTIDE SEQUENCE [LARGE SCALE GENOMIC DNA]</scope>
</reference>
<keyword evidence="3" id="KW-1185">Reference proteome</keyword>
<dbReference type="EMBL" id="BLXT01005274">
    <property type="protein sequence ID" value="GFO21700.1"/>
    <property type="molecule type" value="Genomic_DNA"/>
</dbReference>
<organism evidence="2 3">
    <name type="scientific">Plakobranchus ocellatus</name>
    <dbReference type="NCBI Taxonomy" id="259542"/>
    <lineage>
        <taxon>Eukaryota</taxon>
        <taxon>Metazoa</taxon>
        <taxon>Spiralia</taxon>
        <taxon>Lophotrochozoa</taxon>
        <taxon>Mollusca</taxon>
        <taxon>Gastropoda</taxon>
        <taxon>Heterobranchia</taxon>
        <taxon>Euthyneura</taxon>
        <taxon>Panpulmonata</taxon>
        <taxon>Sacoglossa</taxon>
        <taxon>Placobranchoidea</taxon>
        <taxon>Plakobranchidae</taxon>
        <taxon>Plakobranchus</taxon>
    </lineage>
</organism>
<feature type="compositionally biased region" description="Basic and acidic residues" evidence="1">
    <location>
        <begin position="77"/>
        <end position="100"/>
    </location>
</feature>
<proteinExistence type="predicted"/>
<gene>
    <name evidence="2" type="ORF">PoB_004820500</name>
</gene>
<comment type="caution">
    <text evidence="2">The sequence shown here is derived from an EMBL/GenBank/DDBJ whole genome shotgun (WGS) entry which is preliminary data.</text>
</comment>
<accession>A0AAV4BMF0</accession>
<evidence type="ECO:0000313" key="3">
    <source>
        <dbReference type="Proteomes" id="UP000735302"/>
    </source>
</evidence>
<dbReference type="AlphaFoldDB" id="A0AAV4BMF0"/>
<evidence type="ECO:0000313" key="2">
    <source>
        <dbReference type="EMBL" id="GFO21700.1"/>
    </source>
</evidence>
<feature type="region of interest" description="Disordered" evidence="1">
    <location>
        <begin position="118"/>
        <end position="159"/>
    </location>
</feature>
<evidence type="ECO:0000256" key="1">
    <source>
        <dbReference type="SAM" id="MobiDB-lite"/>
    </source>
</evidence>
<name>A0AAV4BMF0_9GAST</name>